<accession>A0A367IN02</accession>
<protein>
    <submittedName>
        <fullName evidence="1">Uncharacterized protein</fullName>
    </submittedName>
</protein>
<dbReference type="OrthoDB" id="2370938at2759"/>
<evidence type="ECO:0000313" key="2">
    <source>
        <dbReference type="Proteomes" id="UP000253551"/>
    </source>
</evidence>
<dbReference type="Proteomes" id="UP000253551">
    <property type="component" value="Unassembled WGS sequence"/>
</dbReference>
<name>A0A367IN02_RHIST</name>
<organism evidence="1 2">
    <name type="scientific">Rhizopus stolonifer</name>
    <name type="common">Rhizopus nigricans</name>
    <dbReference type="NCBI Taxonomy" id="4846"/>
    <lineage>
        <taxon>Eukaryota</taxon>
        <taxon>Fungi</taxon>
        <taxon>Fungi incertae sedis</taxon>
        <taxon>Mucoromycota</taxon>
        <taxon>Mucoromycotina</taxon>
        <taxon>Mucoromycetes</taxon>
        <taxon>Mucorales</taxon>
        <taxon>Mucorineae</taxon>
        <taxon>Rhizopodaceae</taxon>
        <taxon>Rhizopus</taxon>
    </lineage>
</organism>
<evidence type="ECO:0000313" key="1">
    <source>
        <dbReference type="EMBL" id="RCH79048.1"/>
    </source>
</evidence>
<dbReference type="EMBL" id="PJQM01006818">
    <property type="protein sequence ID" value="RCH79048.1"/>
    <property type="molecule type" value="Genomic_DNA"/>
</dbReference>
<gene>
    <name evidence="1" type="ORF">CU098_005139</name>
</gene>
<sequence>MPPNDYEHFMTGNFDVTNALYLLQHSILQQKWKLSLEDHVHCAMATNYILLLTPNVFPDELLPFFNKDNLSAIIDKIESTYDIKKYYIPTRIFTSIINIVQDLNIGTINRRKAISQLLELDFPANEHKFVQGIIGLIQKILCVTIAEDVNKSELGTRYIDPFLCGLFDGPDQGMFLRWTNEMTLEAKRNENFGTKRPDICITSLHGVQWKANHGFGEVKSFHQGDKSNFLLCADLVRVGIFCRNACALQNMDGVLGLHIVGRTVLFYVLLSPSAHLYVMYELAKIKISNCIDDLTKLVVDMHHILRVLDVFHRICIRSANPSLPIQYQMTITTSNHDHVISSSQNRKRACHLKYHHN</sequence>
<reference evidence="1 2" key="1">
    <citation type="journal article" date="2018" name="G3 (Bethesda)">
        <title>Phylogenetic and Phylogenomic Definition of Rhizopus Species.</title>
        <authorList>
            <person name="Gryganskyi A.P."/>
            <person name="Golan J."/>
            <person name="Dolatabadi S."/>
            <person name="Mondo S."/>
            <person name="Robb S."/>
            <person name="Idnurm A."/>
            <person name="Muszewska A."/>
            <person name="Steczkiewicz K."/>
            <person name="Masonjones S."/>
            <person name="Liao H.L."/>
            <person name="Gajdeczka M.T."/>
            <person name="Anike F."/>
            <person name="Vuek A."/>
            <person name="Anishchenko I.M."/>
            <person name="Voigt K."/>
            <person name="de Hoog G.S."/>
            <person name="Smith M.E."/>
            <person name="Heitman J."/>
            <person name="Vilgalys R."/>
            <person name="Stajich J.E."/>
        </authorList>
    </citation>
    <scope>NUCLEOTIDE SEQUENCE [LARGE SCALE GENOMIC DNA]</scope>
    <source>
        <strain evidence="1 2">LSU 92-RS-03</strain>
    </source>
</reference>
<keyword evidence="2" id="KW-1185">Reference proteome</keyword>
<comment type="caution">
    <text evidence="1">The sequence shown here is derived from an EMBL/GenBank/DDBJ whole genome shotgun (WGS) entry which is preliminary data.</text>
</comment>
<dbReference type="AlphaFoldDB" id="A0A367IN02"/>
<proteinExistence type="predicted"/>